<comment type="caution">
    <text evidence="1">The sequence shown here is derived from an EMBL/GenBank/DDBJ whole genome shotgun (WGS) entry which is preliminary data.</text>
</comment>
<dbReference type="OrthoDB" id="5423696at2759"/>
<sequence length="783" mass="85830">MELAFNVTGPGPLSQVGVHILSLDTAVNLATGAIGWWKSRSRSLSLVESISASKASLVCSSSFNVVSYRDRRSQTGRVRGLAVQNNELSAIPGSIMQTAVSNDPGLDCLRALTTGLLVFYDVQKVTTILADVVPFGMLQPDHDDGMPEFAGPLLSSLRDWVASVAAEEDCNTYRSHLLDLASTAQDKLIGMGIPRSAILDHSADDTNHLLGALRWMVTPRHRRDVTNYPTRSLYVWRTAVVMAELAFDISASSELIQTETQYQEFINNTTDFSHYSDIALVTTSVGDTDPWMLQQVHMESLRLRPQVTPIRSIPHSVFGHVGLEAGNVEPEELVEIWNISFRYAKAAVGAPSLTRGGNVLLPAGSDMELVRESHKHLVGIWSPHMARILRPAMELYIPASSRDPAWSQTEILAYLERQRSGDPETTLNDHDVRNNVLKLSAILLGSIYGACFQSLNPMVAANGREGRDAASSEFLEVAFSPERIIEDKLFRWTATLGLALGGLLESSRWTGLLLELTTGVEHPKPLDEQPSAGLLGRRLNLTSAQSGVINESHVRVSDIFGCQANGVFAISEFIVRPSTDASSSLKFHVGTGRILNLPVDESGYVRESPISASALELPIDPSPSLEMLSRQSGASSTPNDFRIDAEPHWDVNAQNICFVIRSAGVVVSTLRISLVLERLLNQVVSCKCGEPQSSVRVPLSERWQAVTVYQILRPSYPGGSRLSAYIRDEDKIMVDVEGDEVKRILVVGSLRCRKVILCPDCVRCAYDNIKNREKRESVALIVG</sequence>
<proteinExistence type="predicted"/>
<accession>A0A9P3F9Y1</accession>
<reference evidence="1 2" key="1">
    <citation type="submission" date="2021-02" db="EMBL/GenBank/DDBJ databases">
        <title>Pan-genome distribution and transcriptional activeness of fungal secondary metabolism genes in Aspergillus section Fumigati.</title>
        <authorList>
            <person name="Takahashi H."/>
            <person name="Umemura M."/>
            <person name="Ninomiya A."/>
            <person name="Kusuya Y."/>
            <person name="Urayama S."/>
            <person name="Shimizu M."/>
            <person name="Watanabe A."/>
            <person name="Kamei K."/>
            <person name="Yaguchi T."/>
            <person name="Hagiwara D."/>
        </authorList>
    </citation>
    <scope>NUCLEOTIDE SEQUENCE [LARGE SCALE GENOMIC DNA]</scope>
    <source>
        <strain evidence="1 2">IFM 47045</strain>
    </source>
</reference>
<name>A0A9P3F9Y1_ASPVI</name>
<dbReference type="RefSeq" id="XP_043130324.1">
    <property type="nucleotide sequence ID" value="XM_043274389.1"/>
</dbReference>
<evidence type="ECO:0000313" key="1">
    <source>
        <dbReference type="EMBL" id="GIK07138.1"/>
    </source>
</evidence>
<dbReference type="Proteomes" id="UP000710440">
    <property type="component" value="Unassembled WGS sequence"/>
</dbReference>
<protein>
    <submittedName>
        <fullName evidence="1">Uncharacterized protein</fullName>
    </submittedName>
</protein>
<dbReference type="GeneID" id="66930775"/>
<keyword evidence="2" id="KW-1185">Reference proteome</keyword>
<dbReference type="EMBL" id="BOPL01000013">
    <property type="protein sequence ID" value="GIK07138.1"/>
    <property type="molecule type" value="Genomic_DNA"/>
</dbReference>
<gene>
    <name evidence="1" type="ORF">Aspvir_002793</name>
</gene>
<organism evidence="1 2">
    <name type="scientific">Aspergillus viridinutans</name>
    <dbReference type="NCBI Taxonomy" id="75553"/>
    <lineage>
        <taxon>Eukaryota</taxon>
        <taxon>Fungi</taxon>
        <taxon>Dikarya</taxon>
        <taxon>Ascomycota</taxon>
        <taxon>Pezizomycotina</taxon>
        <taxon>Eurotiomycetes</taxon>
        <taxon>Eurotiomycetidae</taxon>
        <taxon>Eurotiales</taxon>
        <taxon>Aspergillaceae</taxon>
        <taxon>Aspergillus</taxon>
        <taxon>Aspergillus subgen. Fumigati</taxon>
    </lineage>
</organism>
<evidence type="ECO:0000313" key="2">
    <source>
        <dbReference type="Proteomes" id="UP000710440"/>
    </source>
</evidence>
<dbReference type="AlphaFoldDB" id="A0A9P3F9Y1"/>